<evidence type="ECO:0000259" key="3">
    <source>
        <dbReference type="Pfam" id="PF19278"/>
    </source>
</evidence>
<evidence type="ECO:0000313" key="5">
    <source>
        <dbReference type="Proteomes" id="UP000035080"/>
    </source>
</evidence>
<dbReference type="EMBL" id="CP047385">
    <property type="protein sequence ID" value="QHF14852.1"/>
    <property type="molecule type" value="Genomic_DNA"/>
</dbReference>
<dbReference type="InterPro" id="IPR043129">
    <property type="entry name" value="ATPase_NBD"/>
</dbReference>
<accession>A0ABX6HWB1</accession>
<reference evidence="4 5" key="1">
    <citation type="journal article" date="2015" name="Genome Announc.">
        <title>Genome Sequences of Two Pandoraea pnomenusa Isolates Recovered 11 Months Apart from a Cystic Fibrosis Patient.</title>
        <authorList>
            <person name="Ee R."/>
            <person name="Ambrose M."/>
            <person name="Lazenby J."/>
            <person name="Williams P."/>
            <person name="Chan K.G."/>
            <person name="Roddam L."/>
        </authorList>
    </citation>
    <scope>NUCLEOTIDE SEQUENCE [LARGE SCALE GENOMIC DNA]</scope>
    <source>
        <strain evidence="4 5">6399</strain>
    </source>
</reference>
<feature type="domain" description="Hydantoinase/oxoprolinase N-terminal" evidence="2">
    <location>
        <begin position="11"/>
        <end position="185"/>
    </location>
</feature>
<dbReference type="PANTHER" id="PTHR11365">
    <property type="entry name" value="5-OXOPROLINASE RELATED"/>
    <property type="match status" value="1"/>
</dbReference>
<dbReference type="PANTHER" id="PTHR11365:SF23">
    <property type="entry name" value="HYPOTHETICAL 5-OXOPROLINASE (EUROFUNG)-RELATED"/>
    <property type="match status" value="1"/>
</dbReference>
<dbReference type="Pfam" id="PF01968">
    <property type="entry name" value="Hydantoinase_A"/>
    <property type="match status" value="1"/>
</dbReference>
<dbReference type="InterPro" id="IPR049517">
    <property type="entry name" value="ACX-like_C"/>
</dbReference>
<dbReference type="SUPFAM" id="SSF53067">
    <property type="entry name" value="Actin-like ATPase domain"/>
    <property type="match status" value="1"/>
</dbReference>
<keyword evidence="5" id="KW-1185">Reference proteome</keyword>
<feature type="domain" description="Hydantoinase A/oxoprolinase" evidence="1">
    <location>
        <begin position="208"/>
        <end position="503"/>
    </location>
</feature>
<name>A0ABX6HWB1_9BURK</name>
<dbReference type="InterPro" id="IPR045079">
    <property type="entry name" value="Oxoprolinase-like"/>
</dbReference>
<proteinExistence type="predicted"/>
<dbReference type="Proteomes" id="UP000035080">
    <property type="component" value="Chromosome"/>
</dbReference>
<organism evidence="4 5">
    <name type="scientific">Pandoraea fibrosis</name>
    <dbReference type="NCBI Taxonomy" id="1891094"/>
    <lineage>
        <taxon>Bacteria</taxon>
        <taxon>Pseudomonadati</taxon>
        <taxon>Pseudomonadota</taxon>
        <taxon>Betaproteobacteria</taxon>
        <taxon>Burkholderiales</taxon>
        <taxon>Burkholderiaceae</taxon>
        <taxon>Pandoraea</taxon>
    </lineage>
</organism>
<dbReference type="RefSeq" id="WP_052240297.1">
    <property type="nucleotide sequence ID" value="NZ_CP047385.1"/>
</dbReference>
<evidence type="ECO:0000313" key="4">
    <source>
        <dbReference type="EMBL" id="QHF14852.1"/>
    </source>
</evidence>
<protein>
    <submittedName>
        <fullName evidence="4">Hydantoinase/oxoprolinase family protein</fullName>
    </submittedName>
</protein>
<dbReference type="InterPro" id="IPR002821">
    <property type="entry name" value="Hydantoinase_A"/>
</dbReference>
<evidence type="ECO:0000259" key="1">
    <source>
        <dbReference type="Pfam" id="PF01968"/>
    </source>
</evidence>
<evidence type="ECO:0000259" key="2">
    <source>
        <dbReference type="Pfam" id="PF05378"/>
    </source>
</evidence>
<dbReference type="Pfam" id="PF05378">
    <property type="entry name" value="Hydant_A_N"/>
    <property type="match status" value="1"/>
</dbReference>
<dbReference type="InterPro" id="IPR008040">
    <property type="entry name" value="Hydant_A_N"/>
</dbReference>
<feature type="domain" description="Acetophenone carboxylase-like C-terminal" evidence="3">
    <location>
        <begin position="544"/>
        <end position="699"/>
    </location>
</feature>
<sequence length="725" mass="77303">MSSLRASLPPRIGIDIGGTFTDFVLELGDERHTYKCLSTPQAPEQAVIAGIAHLLQLTDTPASSLGAVLHGTTLATNAVIERRGARTALVTTSGFRDVIETGCEARADQYDLRVRKPEPLVPRDLRLTVVERMGAKGQVLLPLDEASVDRVADVLAAQDVRSVAIAFLHSYANADHEKRTAERLMRRLPELSFSLSSDVSPEIREFERFSTTCVNAYVLPLMASYLQRLSAALKSMGIDVPLLLMTSDGGLCDVETARRYPVRLLESGPAGGALLASHVSRTLGLDRVLSLDIGGTTAKLCFIDDGSPQMSRALEVARLYRFKPGSGIPLRIPVVELCEIGAGGGSIAGIDRLGRVKVGPTSAGSQPGPACYGLGGAHATLTDTHLVAGRLDPEYFAAGSLALDTDAALDALDRTIASPLGVGRDTAAYAVAEVADEAMAGAAREHAIELGKTLAGRTLIAFGGSAPLHAARLAEKLGIDRVVVPVAAGVGSAYGFLVAPVSFEAARSLYQTLSELDALQVNELLQELRNEAAGVIGHASPALAAETATQAFAYMRYRGQGHEIQVPIRALRIDQTSVVVLRADFEHQYQQRFGRLIPHADVEILSWSVRVSHTPPIPTNATNATNEVRPLTAPDARRLAATAPLPADVRSVLDQSSQTRVDAAFHRRHTLLDGAVILGPAVIVDDETTIVVPPEFTARCVPSGHLVLERQRSSTEFQVSQEAYQ</sequence>
<gene>
    <name evidence="4" type="ORF">PI93_020990</name>
</gene>
<dbReference type="Pfam" id="PF19278">
    <property type="entry name" value="Hydant_A_C"/>
    <property type="match status" value="1"/>
</dbReference>